<name>A0A7J5BV99_9MICO</name>
<evidence type="ECO:0000256" key="4">
    <source>
        <dbReference type="ARBA" id="ARBA00023315"/>
    </source>
</evidence>
<dbReference type="SMART" id="SM01266">
    <property type="entry name" value="Mac"/>
    <property type="match status" value="1"/>
</dbReference>
<feature type="domain" description="Maltose/galactoside acetyltransferase" evidence="5">
    <location>
        <begin position="1"/>
        <end position="51"/>
    </location>
</feature>
<dbReference type="AlphaFoldDB" id="A0A7J5BV99"/>
<evidence type="ECO:0000256" key="2">
    <source>
        <dbReference type="ARBA" id="ARBA00022679"/>
    </source>
</evidence>
<dbReference type="InterPro" id="IPR018357">
    <property type="entry name" value="Hexapep_transf_CS"/>
</dbReference>
<reference evidence="6 7" key="1">
    <citation type="submission" date="2019-09" db="EMBL/GenBank/DDBJ databases">
        <title>Phylogeny of genus Pseudoclavibacter and closely related genus.</title>
        <authorList>
            <person name="Li Y."/>
        </authorList>
    </citation>
    <scope>NUCLEOTIDE SEQUENCE [LARGE SCALE GENOMIC DNA]</scope>
    <source>
        <strain evidence="6 7">DSM 23821</strain>
    </source>
</reference>
<evidence type="ECO:0000313" key="7">
    <source>
        <dbReference type="Proteomes" id="UP000467240"/>
    </source>
</evidence>
<comment type="caution">
    <text evidence="6">The sequence shown here is derived from an EMBL/GenBank/DDBJ whole genome shotgun (WGS) entry which is preliminary data.</text>
</comment>
<dbReference type="EMBL" id="WBJZ01000007">
    <property type="protein sequence ID" value="KAB1658054.1"/>
    <property type="molecule type" value="Genomic_DNA"/>
</dbReference>
<dbReference type="GO" id="GO:0016407">
    <property type="term" value="F:acetyltransferase activity"/>
    <property type="evidence" value="ECO:0007669"/>
    <property type="project" value="InterPro"/>
</dbReference>
<organism evidence="6 7">
    <name type="scientific">Pseudoclavibacter chungangensis</name>
    <dbReference type="NCBI Taxonomy" id="587635"/>
    <lineage>
        <taxon>Bacteria</taxon>
        <taxon>Bacillati</taxon>
        <taxon>Actinomycetota</taxon>
        <taxon>Actinomycetes</taxon>
        <taxon>Micrococcales</taxon>
        <taxon>Microbacteriaceae</taxon>
        <taxon>Pseudoclavibacter</taxon>
    </lineage>
</organism>
<dbReference type="Pfam" id="PF00132">
    <property type="entry name" value="Hexapep"/>
    <property type="match status" value="1"/>
</dbReference>
<sequence length="188" mass="19652">MVAGLPYRGDEGTAAASLRARRLARRFADVQLEDPAASTEVLRELCGHVGEDVVVVAPIFVDYGTQLSIGDRTFVNAGLVALDVVPITIGADVQIGPNVQLLAPVHPLDPELRRTGIESGDPITIEDGVWLGGGVVVTPGVTIGRDSVVGAGSVVTRDVPPRSIAVGNPARVIAGVDDRAERDAARWH</sequence>
<dbReference type="OrthoDB" id="2643438at2"/>
<accession>A0A7J5BV99</accession>
<dbReference type="InterPro" id="IPR051159">
    <property type="entry name" value="Hexapeptide_acetyltransf"/>
</dbReference>
<dbReference type="InterPro" id="IPR011004">
    <property type="entry name" value="Trimer_LpxA-like_sf"/>
</dbReference>
<evidence type="ECO:0000256" key="3">
    <source>
        <dbReference type="ARBA" id="ARBA00022737"/>
    </source>
</evidence>
<protein>
    <submittedName>
        <fullName evidence="6">Sugar O-acetyltransferase</fullName>
    </submittedName>
</protein>
<gene>
    <name evidence="6" type="ORF">F8O01_06625</name>
</gene>
<dbReference type="PANTHER" id="PTHR23416">
    <property type="entry name" value="SIALIC ACID SYNTHASE-RELATED"/>
    <property type="match status" value="1"/>
</dbReference>
<evidence type="ECO:0000259" key="5">
    <source>
        <dbReference type="SMART" id="SM01266"/>
    </source>
</evidence>
<dbReference type="Pfam" id="PF12464">
    <property type="entry name" value="Mac"/>
    <property type="match status" value="1"/>
</dbReference>
<dbReference type="GO" id="GO:0008374">
    <property type="term" value="F:O-acyltransferase activity"/>
    <property type="evidence" value="ECO:0007669"/>
    <property type="project" value="TreeGrafter"/>
</dbReference>
<evidence type="ECO:0000313" key="6">
    <source>
        <dbReference type="EMBL" id="KAB1658054.1"/>
    </source>
</evidence>
<dbReference type="SUPFAM" id="SSF51161">
    <property type="entry name" value="Trimeric LpxA-like enzymes"/>
    <property type="match status" value="1"/>
</dbReference>
<dbReference type="Gene3D" id="2.160.10.10">
    <property type="entry name" value="Hexapeptide repeat proteins"/>
    <property type="match status" value="1"/>
</dbReference>
<keyword evidence="3" id="KW-0677">Repeat</keyword>
<keyword evidence="7" id="KW-1185">Reference proteome</keyword>
<proteinExistence type="inferred from homology"/>
<dbReference type="InterPro" id="IPR001451">
    <property type="entry name" value="Hexapep"/>
</dbReference>
<dbReference type="PROSITE" id="PS00101">
    <property type="entry name" value="HEXAPEP_TRANSFERASES"/>
    <property type="match status" value="1"/>
</dbReference>
<keyword evidence="2 6" id="KW-0808">Transferase</keyword>
<dbReference type="Proteomes" id="UP000467240">
    <property type="component" value="Unassembled WGS sequence"/>
</dbReference>
<evidence type="ECO:0000256" key="1">
    <source>
        <dbReference type="ARBA" id="ARBA00007274"/>
    </source>
</evidence>
<dbReference type="InterPro" id="IPR024688">
    <property type="entry name" value="Mac_dom"/>
</dbReference>
<dbReference type="PANTHER" id="PTHR23416:SF23">
    <property type="entry name" value="ACETYLTRANSFERASE C18B11.09C-RELATED"/>
    <property type="match status" value="1"/>
</dbReference>
<dbReference type="FunFam" id="2.160.10.10:FF:000025">
    <property type="entry name" value="Hexapeptide-repeat containing-acetyltransferase"/>
    <property type="match status" value="1"/>
</dbReference>
<comment type="similarity">
    <text evidence="1">Belongs to the transferase hexapeptide repeat family.</text>
</comment>
<keyword evidence="4" id="KW-0012">Acyltransferase</keyword>